<comment type="caution">
    <text evidence="1">The sequence shown here is derived from an EMBL/GenBank/DDBJ whole genome shotgun (WGS) entry which is preliminary data.</text>
</comment>
<reference evidence="1" key="1">
    <citation type="submission" date="2013-11" db="EMBL/GenBank/DDBJ databases">
        <title>Microbial diversity, functional groups and degradation webs in Northern and Southern Mediterranean and Red Sea marine crude oil polluted sites.</title>
        <authorList>
            <person name="Daffonchio D."/>
            <person name="Mapelli F."/>
            <person name="Ferrer M."/>
            <person name="Richter M."/>
            <person name="Cherif A."/>
            <person name="Malkawi H.I."/>
            <person name="Yakimov M.M."/>
            <person name="Abdel-Fattah Y.R."/>
            <person name="Blaghen M."/>
            <person name="Golyshin P.N."/>
            <person name="Kalogerakis N."/>
            <person name="Boon N."/>
            <person name="Magagnini M."/>
            <person name="Fava F."/>
        </authorList>
    </citation>
    <scope>NUCLEOTIDE SEQUENCE</scope>
</reference>
<protein>
    <submittedName>
        <fullName evidence="1">Uncharacterized protein</fullName>
    </submittedName>
</protein>
<dbReference type="AlphaFoldDB" id="A0A1B6NTN4"/>
<sequence length="44" mass="4969">MTAHVHHWYPLRACMVLKKCRMVTPIRKISAAISQLYSLAKASG</sequence>
<gene>
    <name evidence="1" type="ORF">MGSAQ_001653</name>
</gene>
<dbReference type="EMBL" id="AYSL01000898">
    <property type="protein sequence ID" value="KTF06850.1"/>
    <property type="molecule type" value="Genomic_DNA"/>
</dbReference>
<accession>A0A1B6NTN4</accession>
<evidence type="ECO:0000313" key="1">
    <source>
        <dbReference type="EMBL" id="KTF06850.1"/>
    </source>
</evidence>
<organism evidence="1">
    <name type="scientific">marine sediment metagenome</name>
    <dbReference type="NCBI Taxonomy" id="412755"/>
    <lineage>
        <taxon>unclassified sequences</taxon>
        <taxon>metagenomes</taxon>
        <taxon>ecological metagenomes</taxon>
    </lineage>
</organism>
<proteinExistence type="predicted"/>
<name>A0A1B6NTN4_9ZZZZ</name>